<evidence type="ECO:0000313" key="3">
    <source>
        <dbReference type="Proteomes" id="UP000286931"/>
    </source>
</evidence>
<proteinExistence type="predicted"/>
<accession>A0A401YLG3</accession>
<dbReference type="InterPro" id="IPR011335">
    <property type="entry name" value="Restrct_endonuc-II-like"/>
</dbReference>
<comment type="caution">
    <text evidence="2">The sequence shown here is derived from an EMBL/GenBank/DDBJ whole genome shotgun (WGS) entry which is preliminary data.</text>
</comment>
<dbReference type="RefSeq" id="WP_126637540.1">
    <property type="nucleotide sequence ID" value="NZ_BIFH01000017.1"/>
</dbReference>
<evidence type="ECO:0000313" key="2">
    <source>
        <dbReference type="EMBL" id="GCD95445.1"/>
    </source>
</evidence>
<dbReference type="OrthoDB" id="5524117at2"/>
<reference evidence="2 3" key="1">
    <citation type="submission" date="2018-12" db="EMBL/GenBank/DDBJ databases">
        <title>Draft genome sequence of Embleya hyalina NBRC 13850T.</title>
        <authorList>
            <person name="Komaki H."/>
            <person name="Hosoyama A."/>
            <person name="Kimura A."/>
            <person name="Ichikawa N."/>
            <person name="Tamura T."/>
        </authorList>
    </citation>
    <scope>NUCLEOTIDE SEQUENCE [LARGE SCALE GENOMIC DNA]</scope>
    <source>
        <strain evidence="2 3">NBRC 13850</strain>
    </source>
</reference>
<dbReference type="Proteomes" id="UP000286931">
    <property type="component" value="Unassembled WGS sequence"/>
</dbReference>
<dbReference type="CDD" id="cd06260">
    <property type="entry name" value="DUF820-like"/>
    <property type="match status" value="1"/>
</dbReference>
<dbReference type="EMBL" id="BIFH01000017">
    <property type="protein sequence ID" value="GCD95445.1"/>
    <property type="molecule type" value="Genomic_DNA"/>
</dbReference>
<dbReference type="SUPFAM" id="SSF52980">
    <property type="entry name" value="Restriction endonuclease-like"/>
    <property type="match status" value="1"/>
</dbReference>
<organism evidence="2 3">
    <name type="scientific">Embleya hyalina</name>
    <dbReference type="NCBI Taxonomy" id="516124"/>
    <lineage>
        <taxon>Bacteria</taxon>
        <taxon>Bacillati</taxon>
        <taxon>Actinomycetota</taxon>
        <taxon>Actinomycetes</taxon>
        <taxon>Kitasatosporales</taxon>
        <taxon>Streptomycetaceae</taxon>
        <taxon>Embleya</taxon>
    </lineage>
</organism>
<dbReference type="PANTHER" id="PTHR35400">
    <property type="entry name" value="SLR1083 PROTEIN"/>
    <property type="match status" value="1"/>
</dbReference>
<dbReference type="InterPro" id="IPR012296">
    <property type="entry name" value="Nuclease_put_TT1808"/>
</dbReference>
<keyword evidence="3" id="KW-1185">Reference proteome</keyword>
<dbReference type="InterPro" id="IPR008538">
    <property type="entry name" value="Uma2"/>
</dbReference>
<dbReference type="Pfam" id="PF05685">
    <property type="entry name" value="Uma2"/>
    <property type="match status" value="1"/>
</dbReference>
<sequence length="177" mass="19493">MELLDGMLVVRSPQSLLHSEMVGDPTRSLDAQAPAALTVVRRMTVRVGPRSRPEADVLVVRTDSATNPDLIMFQPADVRLVVEVVAPDTRAHDRGIKPALYARSGIPYFRRVEQDTEGTTVHVHRLDPATRTYVPTGGHRAAMRLDVPFPVVVDVAALAHRAERGSPSRISRRIPAR</sequence>
<dbReference type="PANTHER" id="PTHR35400:SF3">
    <property type="entry name" value="SLL1072 PROTEIN"/>
    <property type="match status" value="1"/>
</dbReference>
<feature type="domain" description="Putative restriction endonuclease" evidence="1">
    <location>
        <begin position="2"/>
        <end position="140"/>
    </location>
</feature>
<protein>
    <recommendedName>
        <fullName evidence="1">Putative restriction endonuclease domain-containing protein</fullName>
    </recommendedName>
</protein>
<gene>
    <name evidence="2" type="ORF">EHYA_03119</name>
</gene>
<dbReference type="AlphaFoldDB" id="A0A401YLG3"/>
<dbReference type="Gene3D" id="3.90.1570.10">
    <property type="entry name" value="tt1808, chain A"/>
    <property type="match status" value="1"/>
</dbReference>
<name>A0A401YLG3_9ACTN</name>
<evidence type="ECO:0000259" key="1">
    <source>
        <dbReference type="Pfam" id="PF05685"/>
    </source>
</evidence>